<comment type="caution">
    <text evidence="1">The sequence shown here is derived from an EMBL/GenBank/DDBJ whole genome shotgun (WGS) entry which is preliminary data.</text>
</comment>
<dbReference type="EMBL" id="VSSQ01015232">
    <property type="protein sequence ID" value="MPM55345.1"/>
    <property type="molecule type" value="Genomic_DNA"/>
</dbReference>
<sequence length="214" mass="23515">MLGQVFKDRRRGGHRVGRVKLQASRQGPQGQRLVAGDDHVAGMGAAHMVKARLNGPVAGLQRLHIHIDQVGLQRLFKHSARAVDRHRKQPQGRAHRHAARGFCAAQQLGDPRHVQRDGARIIRLHALVAEDEALRLQVTPVDGHGFFIQGDDAVQLGVVGLGREFTEAHQRKVVPSADARHQVTYGKHTAASRLQQRLQRVDRSVNALPGGTAD</sequence>
<name>A0A645AQ02_9ZZZZ</name>
<protein>
    <submittedName>
        <fullName evidence="1">Uncharacterized protein</fullName>
    </submittedName>
</protein>
<evidence type="ECO:0000313" key="1">
    <source>
        <dbReference type="EMBL" id="MPM55345.1"/>
    </source>
</evidence>
<reference evidence="1" key="1">
    <citation type="submission" date="2019-08" db="EMBL/GenBank/DDBJ databases">
        <authorList>
            <person name="Kucharzyk K."/>
            <person name="Murdoch R.W."/>
            <person name="Higgins S."/>
            <person name="Loffler F."/>
        </authorList>
    </citation>
    <scope>NUCLEOTIDE SEQUENCE</scope>
</reference>
<proteinExistence type="predicted"/>
<accession>A0A645AQ02</accession>
<gene>
    <name evidence="1" type="ORF">SDC9_102139</name>
</gene>
<dbReference type="AlphaFoldDB" id="A0A645AQ02"/>
<organism evidence="1">
    <name type="scientific">bioreactor metagenome</name>
    <dbReference type="NCBI Taxonomy" id="1076179"/>
    <lineage>
        <taxon>unclassified sequences</taxon>
        <taxon>metagenomes</taxon>
        <taxon>ecological metagenomes</taxon>
    </lineage>
</organism>